<dbReference type="VEuPathDB" id="VectorBase:ADIR000140"/>
<dbReference type="STRING" id="7168.A0A182MXN7"/>
<keyword evidence="5 12" id="KW-0812">Transmembrane</keyword>
<evidence type="ECO:0000256" key="5">
    <source>
        <dbReference type="ARBA" id="ARBA00022692"/>
    </source>
</evidence>
<evidence type="ECO:0000256" key="8">
    <source>
        <dbReference type="ARBA" id="ARBA00023065"/>
    </source>
</evidence>
<dbReference type="PANTHER" id="PTHR11690">
    <property type="entry name" value="AMILORIDE-SENSITIVE SODIUM CHANNEL-RELATED"/>
    <property type="match status" value="1"/>
</dbReference>
<reference evidence="15" key="1">
    <citation type="submission" date="2013-03" db="EMBL/GenBank/DDBJ databases">
        <title>The Genome Sequence of Anopheles dirus WRAIR2.</title>
        <authorList>
            <consortium name="The Broad Institute Genomics Platform"/>
            <person name="Neafsey D.E."/>
            <person name="Walton C."/>
            <person name="Walker B."/>
            <person name="Young S.K."/>
            <person name="Zeng Q."/>
            <person name="Gargeya S."/>
            <person name="Fitzgerald M."/>
            <person name="Haas B."/>
            <person name="Abouelleil A."/>
            <person name="Allen A.W."/>
            <person name="Alvarado L."/>
            <person name="Arachchi H.M."/>
            <person name="Berlin A.M."/>
            <person name="Chapman S.B."/>
            <person name="Gainer-Dewar J."/>
            <person name="Goldberg J."/>
            <person name="Griggs A."/>
            <person name="Gujja S."/>
            <person name="Hansen M."/>
            <person name="Howarth C."/>
            <person name="Imamovic A."/>
            <person name="Ireland A."/>
            <person name="Larimer J."/>
            <person name="McCowan C."/>
            <person name="Murphy C."/>
            <person name="Pearson M."/>
            <person name="Poon T.W."/>
            <person name="Priest M."/>
            <person name="Roberts A."/>
            <person name="Saif S."/>
            <person name="Shea T."/>
            <person name="Sisk P."/>
            <person name="Sykes S."/>
            <person name="Wortman J."/>
            <person name="Nusbaum C."/>
            <person name="Birren B."/>
        </authorList>
    </citation>
    <scope>NUCLEOTIDE SEQUENCE [LARGE SCALE GENOMIC DNA]</scope>
    <source>
        <strain evidence="15">WRAIR2</strain>
    </source>
</reference>
<evidence type="ECO:0000256" key="3">
    <source>
        <dbReference type="ARBA" id="ARBA00022448"/>
    </source>
</evidence>
<protein>
    <recommendedName>
        <fullName evidence="16">Pickpocket</fullName>
    </recommendedName>
</protein>
<accession>A0A182MXN7</accession>
<keyword evidence="4 12" id="KW-0894">Sodium channel</keyword>
<evidence type="ECO:0000256" key="2">
    <source>
        <dbReference type="ARBA" id="ARBA00007193"/>
    </source>
</evidence>
<dbReference type="AlphaFoldDB" id="A0A182MXN7"/>
<dbReference type="GO" id="GO:0015280">
    <property type="term" value="F:ligand-gated sodium channel activity"/>
    <property type="evidence" value="ECO:0007669"/>
    <property type="project" value="TreeGrafter"/>
</dbReference>
<evidence type="ECO:0000256" key="7">
    <source>
        <dbReference type="ARBA" id="ARBA00023053"/>
    </source>
</evidence>
<keyword evidence="11 12" id="KW-0407">Ion channel</keyword>
<evidence type="ECO:0000313" key="15">
    <source>
        <dbReference type="Proteomes" id="UP000075884"/>
    </source>
</evidence>
<dbReference type="InterPro" id="IPR001873">
    <property type="entry name" value="ENaC"/>
</dbReference>
<comment type="similarity">
    <text evidence="2 12">Belongs to the amiloride-sensitive sodium channel (TC 1.A.6) family.</text>
</comment>
<name>A0A182MXN7_9DIPT</name>
<dbReference type="PANTHER" id="PTHR11690:SF288">
    <property type="entry name" value="AMILORIDE-SENSITIVE NA+ CHANNEL-RELATED"/>
    <property type="match status" value="1"/>
</dbReference>
<keyword evidence="15" id="KW-1185">Reference proteome</keyword>
<keyword evidence="7" id="KW-0915">Sodium</keyword>
<evidence type="ECO:0000256" key="12">
    <source>
        <dbReference type="RuleBase" id="RU000679"/>
    </source>
</evidence>
<evidence type="ECO:0000256" key="9">
    <source>
        <dbReference type="ARBA" id="ARBA00023136"/>
    </source>
</evidence>
<evidence type="ECO:0008006" key="16">
    <source>
        <dbReference type="Google" id="ProtNLM"/>
    </source>
</evidence>
<evidence type="ECO:0000256" key="4">
    <source>
        <dbReference type="ARBA" id="ARBA00022461"/>
    </source>
</evidence>
<dbReference type="EnsemblMetazoa" id="ADIR000140-RA">
    <property type="protein sequence ID" value="ADIR000140-PA"/>
    <property type="gene ID" value="ADIR000140"/>
</dbReference>
<evidence type="ECO:0000256" key="1">
    <source>
        <dbReference type="ARBA" id="ARBA00004141"/>
    </source>
</evidence>
<dbReference type="Gene3D" id="2.60.470.10">
    <property type="entry name" value="Acid-sensing ion channels like domains"/>
    <property type="match status" value="1"/>
</dbReference>
<proteinExistence type="inferred from homology"/>
<reference evidence="14" key="2">
    <citation type="submission" date="2020-05" db="UniProtKB">
        <authorList>
            <consortium name="EnsemblMetazoa"/>
        </authorList>
    </citation>
    <scope>IDENTIFICATION</scope>
    <source>
        <strain evidence="14">WRAIR2</strain>
    </source>
</reference>
<keyword evidence="9 13" id="KW-0472">Membrane</keyword>
<dbReference type="PRINTS" id="PR01078">
    <property type="entry name" value="AMINACHANNEL"/>
</dbReference>
<organism evidence="14 15">
    <name type="scientific">Anopheles dirus</name>
    <dbReference type="NCBI Taxonomy" id="7168"/>
    <lineage>
        <taxon>Eukaryota</taxon>
        <taxon>Metazoa</taxon>
        <taxon>Ecdysozoa</taxon>
        <taxon>Arthropoda</taxon>
        <taxon>Hexapoda</taxon>
        <taxon>Insecta</taxon>
        <taxon>Pterygota</taxon>
        <taxon>Neoptera</taxon>
        <taxon>Endopterygota</taxon>
        <taxon>Diptera</taxon>
        <taxon>Nematocera</taxon>
        <taxon>Culicoidea</taxon>
        <taxon>Culicidae</taxon>
        <taxon>Anophelinae</taxon>
        <taxon>Anopheles</taxon>
    </lineage>
</organism>
<evidence type="ECO:0000256" key="10">
    <source>
        <dbReference type="ARBA" id="ARBA00023201"/>
    </source>
</evidence>
<evidence type="ECO:0000256" key="11">
    <source>
        <dbReference type="ARBA" id="ARBA00023303"/>
    </source>
</evidence>
<dbReference type="InterPro" id="IPR020903">
    <property type="entry name" value="ENaC_CS"/>
</dbReference>
<dbReference type="Pfam" id="PF00858">
    <property type="entry name" value="ASC"/>
    <property type="match status" value="1"/>
</dbReference>
<comment type="subcellular location">
    <subcellularLocation>
        <location evidence="1">Membrane</location>
        <topology evidence="1">Multi-pass membrane protein</topology>
    </subcellularLocation>
</comment>
<keyword evidence="3 12" id="KW-0813">Transport</keyword>
<evidence type="ECO:0000313" key="14">
    <source>
        <dbReference type="EnsemblMetazoa" id="ADIR000140-PA"/>
    </source>
</evidence>
<sequence length="570" mass="65078">MVKSKLPKLRTPTAAEGLWEPELLNESYKDDGGHRSLWVDYCMNSTIHGFKYLVGNKRTTIERVWWVIVCLLSLYGCGRLIHSVYTKWDQNPVVVTFAEKPAPVFSIPFPAVTICPETKVRKKVLDFSKAYQLYNDEELWQYMAVEQMAKLEALLQVCDFSFGQEMNNETYADDVVELLQQMAIPFDDIFLVCGWRAVPIDCRKFFKQTLTDSGICYTFNSLAADELMRREQLHDEYDYTKENQSARFWNIDDGYSSGAGGDTYPKRSFGAGIRAGMYVILKVLMKDVDYLCGGFKVHLHSPGQYPRTVNQFFRIPLSQEVSVSVDPVILDTGPNVRQYNPNRRLCFYNHERYLRYFKVYSKFNCDIECLSNFTLEMCGCVPFALPRDSEARICGLGMAACTDMAMSVLEEMDLLHEQNNTENFLDRCNCLSACNAIMYNTEISQAKFDWRKLAENIDLLTDEMDAVELSYLSIHFKVSRFIPIKRSELFGVTDFLANCGGVLGLFMGVSILSIVEILYYCTLKPIMARTAANARAESSPPVMKSMLILPPTEYGLAAGTLRHRKDAGKW</sequence>
<feature type="transmembrane region" description="Helical" evidence="13">
    <location>
        <begin position="495"/>
        <end position="519"/>
    </location>
</feature>
<dbReference type="Proteomes" id="UP000075884">
    <property type="component" value="Unassembled WGS sequence"/>
</dbReference>
<keyword evidence="10 12" id="KW-0739">Sodium transport</keyword>
<keyword evidence="8 12" id="KW-0406">Ion transport</keyword>
<evidence type="ECO:0000256" key="6">
    <source>
        <dbReference type="ARBA" id="ARBA00022989"/>
    </source>
</evidence>
<dbReference type="PROSITE" id="PS01206">
    <property type="entry name" value="ASC"/>
    <property type="match status" value="1"/>
</dbReference>
<dbReference type="GO" id="GO:0005886">
    <property type="term" value="C:plasma membrane"/>
    <property type="evidence" value="ECO:0007669"/>
    <property type="project" value="TreeGrafter"/>
</dbReference>
<dbReference type="Gene3D" id="1.10.287.770">
    <property type="entry name" value="YojJ-like"/>
    <property type="match status" value="1"/>
</dbReference>
<keyword evidence="6 13" id="KW-1133">Transmembrane helix</keyword>
<evidence type="ECO:0000256" key="13">
    <source>
        <dbReference type="SAM" id="Phobius"/>
    </source>
</evidence>